<dbReference type="InterPro" id="IPR005269">
    <property type="entry name" value="LOG"/>
</dbReference>
<dbReference type="GO" id="GO:0009691">
    <property type="term" value="P:cytokinin biosynthetic process"/>
    <property type="evidence" value="ECO:0007669"/>
    <property type="project" value="UniProtKB-UniRule"/>
</dbReference>
<organism evidence="4 5">
    <name type="scientific">Micavibrio aeruginosavorus</name>
    <dbReference type="NCBI Taxonomy" id="349221"/>
    <lineage>
        <taxon>Bacteria</taxon>
        <taxon>Pseudomonadati</taxon>
        <taxon>Bdellovibrionota</taxon>
        <taxon>Bdellovibrionia</taxon>
        <taxon>Bdellovibrionales</taxon>
        <taxon>Pseudobdellovibrionaceae</taxon>
        <taxon>Micavibrio</taxon>
    </lineage>
</organism>
<evidence type="ECO:0000256" key="3">
    <source>
        <dbReference type="RuleBase" id="RU363015"/>
    </source>
</evidence>
<dbReference type="NCBIfam" id="TIGR00730">
    <property type="entry name" value="Rossman fold protein, TIGR00730 family"/>
    <property type="match status" value="1"/>
</dbReference>
<dbReference type="EMBL" id="CP066681">
    <property type="protein sequence ID" value="QQG36875.1"/>
    <property type="molecule type" value="Genomic_DNA"/>
</dbReference>
<comment type="similarity">
    <text evidence="2 3">Belongs to the LOG family.</text>
</comment>
<comment type="catalytic activity">
    <reaction evidence="1">
        <text>AMP + H2O = D-ribose 5-phosphate + adenine</text>
        <dbReference type="Rhea" id="RHEA:20129"/>
        <dbReference type="ChEBI" id="CHEBI:15377"/>
        <dbReference type="ChEBI" id="CHEBI:16708"/>
        <dbReference type="ChEBI" id="CHEBI:78346"/>
        <dbReference type="ChEBI" id="CHEBI:456215"/>
        <dbReference type="EC" id="3.2.2.4"/>
    </reaction>
</comment>
<dbReference type="Pfam" id="PF03641">
    <property type="entry name" value="Lysine_decarbox"/>
    <property type="match status" value="1"/>
</dbReference>
<dbReference type="AlphaFoldDB" id="A0A7T5R3H4"/>
<evidence type="ECO:0000313" key="5">
    <source>
        <dbReference type="Proteomes" id="UP000595362"/>
    </source>
</evidence>
<gene>
    <name evidence="4" type="ORF">HYS17_03635</name>
</gene>
<dbReference type="Gene3D" id="3.40.50.450">
    <property type="match status" value="1"/>
</dbReference>
<evidence type="ECO:0000256" key="2">
    <source>
        <dbReference type="ARBA" id="ARBA00006763"/>
    </source>
</evidence>
<reference evidence="4 5" key="1">
    <citation type="submission" date="2020-07" db="EMBL/GenBank/DDBJ databases">
        <title>Huge and variable diversity of episymbiotic CPR bacteria and DPANN archaea in groundwater ecosystems.</title>
        <authorList>
            <person name="He C.Y."/>
            <person name="Keren R."/>
            <person name="Whittaker M."/>
            <person name="Farag I.F."/>
            <person name="Doudna J."/>
            <person name="Cate J.H.D."/>
            <person name="Banfield J.F."/>
        </authorList>
    </citation>
    <scope>NUCLEOTIDE SEQUENCE [LARGE SCALE GENOMIC DNA]</scope>
    <source>
        <strain evidence="4">NC_groundwater_70_Ag_B-0.1um_54_66</strain>
    </source>
</reference>
<sequence length="222" mass="24033">MAVSGKKKEIKTVGVFCSSRMGNDPIYAQHAEEVGRLLGQNGFDLVYGGGASGLMGVVAKAARDNGSRVFGVITQAFKDSATYVPVDGTVEKIVKTLPSRKAWMMRNADAFITLFGGIGTLDEKWEIAARNDMLIAARSQDFLTPIIVLNTNGIYDDEKRLMRKLIAAGAIHPGREEMIRAVNEPQQAIDKLKKWSAEGVMRGVDLAAPMVESAVHASKPQP</sequence>
<dbReference type="InterPro" id="IPR031100">
    <property type="entry name" value="LOG_fam"/>
</dbReference>
<dbReference type="Proteomes" id="UP000595362">
    <property type="component" value="Chromosome"/>
</dbReference>
<dbReference type="GO" id="GO:0008714">
    <property type="term" value="F:AMP nucleosidase activity"/>
    <property type="evidence" value="ECO:0007669"/>
    <property type="project" value="UniProtKB-EC"/>
</dbReference>
<dbReference type="PANTHER" id="PTHR31223:SF70">
    <property type="entry name" value="LOG FAMILY PROTEIN YJL055W"/>
    <property type="match status" value="1"/>
</dbReference>
<evidence type="ECO:0000256" key="1">
    <source>
        <dbReference type="ARBA" id="ARBA00000274"/>
    </source>
</evidence>
<dbReference type="PANTHER" id="PTHR31223">
    <property type="entry name" value="LOG FAMILY PROTEIN YJL055W"/>
    <property type="match status" value="1"/>
</dbReference>
<dbReference type="EC" id="3.2.2.n1" evidence="3"/>
<keyword evidence="3" id="KW-0203">Cytokinin biosynthesis</keyword>
<evidence type="ECO:0000313" key="4">
    <source>
        <dbReference type="EMBL" id="QQG36875.1"/>
    </source>
</evidence>
<name>A0A7T5R3H4_9BACT</name>
<accession>A0A7T5R3H4</accession>
<dbReference type="SUPFAM" id="SSF102405">
    <property type="entry name" value="MCP/YpsA-like"/>
    <property type="match status" value="1"/>
</dbReference>
<keyword evidence="3" id="KW-0378">Hydrolase</keyword>
<dbReference type="GO" id="GO:0005829">
    <property type="term" value="C:cytosol"/>
    <property type="evidence" value="ECO:0007669"/>
    <property type="project" value="TreeGrafter"/>
</dbReference>
<protein>
    <recommendedName>
        <fullName evidence="3">Cytokinin riboside 5'-monophosphate phosphoribohydrolase</fullName>
        <ecNumber evidence="3">3.2.2.n1</ecNumber>
    </recommendedName>
</protein>
<proteinExistence type="inferred from homology"/>